<protein>
    <submittedName>
        <fullName evidence="1">Uncharacterized protein</fullName>
    </submittedName>
</protein>
<evidence type="ECO:0000313" key="2">
    <source>
        <dbReference type="Proteomes" id="UP000182152"/>
    </source>
</evidence>
<proteinExistence type="predicted"/>
<dbReference type="Proteomes" id="UP000182152">
    <property type="component" value="Unassembled WGS sequence"/>
</dbReference>
<comment type="caution">
    <text evidence="1">The sequence shown here is derived from an EMBL/GenBank/DDBJ whole genome shotgun (WGS) entry which is preliminary data.</text>
</comment>
<evidence type="ECO:0000313" key="1">
    <source>
        <dbReference type="EMBL" id="OJG80879.1"/>
    </source>
</evidence>
<organism evidence="1 2">
    <name type="scientific">Enterococcus ratti</name>
    <dbReference type="NCBI Taxonomy" id="150033"/>
    <lineage>
        <taxon>Bacteria</taxon>
        <taxon>Bacillati</taxon>
        <taxon>Bacillota</taxon>
        <taxon>Bacilli</taxon>
        <taxon>Lactobacillales</taxon>
        <taxon>Enterococcaceae</taxon>
        <taxon>Enterococcus</taxon>
    </lineage>
</organism>
<reference evidence="1 2" key="1">
    <citation type="submission" date="2014-12" db="EMBL/GenBank/DDBJ databases">
        <title>Draft genome sequences of 29 type strains of Enterococci.</title>
        <authorList>
            <person name="Zhong Z."/>
            <person name="Sun Z."/>
            <person name="Liu W."/>
            <person name="Zhang W."/>
            <person name="Zhang H."/>
        </authorList>
    </citation>
    <scope>NUCLEOTIDE SEQUENCE [LARGE SCALE GENOMIC DNA]</scope>
    <source>
        <strain evidence="1 2">DSM 15687</strain>
    </source>
</reference>
<accession>A0A1L8WIM5</accession>
<dbReference type="EMBL" id="JXLB01000012">
    <property type="protein sequence ID" value="OJG80879.1"/>
    <property type="molecule type" value="Genomic_DNA"/>
</dbReference>
<name>A0A1L8WIM5_9ENTE</name>
<gene>
    <name evidence="1" type="ORF">RV14_GL000423</name>
</gene>
<sequence>MQPKSADQVLRGVTVIGAGIIRMNRTLANCTLHGQKQMLLMFGAQVISR</sequence>
<dbReference type="AlphaFoldDB" id="A0A1L8WIM5"/>
<keyword evidence="2" id="KW-1185">Reference proteome</keyword>